<dbReference type="AlphaFoldDB" id="A0A326U4Z5"/>
<gene>
    <name evidence="2" type="ORF">EI42_03719</name>
</gene>
<sequence>MEATRAKIRAFLAKFFQHADLKDSDDIFALGFVNSLFAMQLVLFIESEFRVTIEDDDLDINNFRSIDAMAQLIERKTTSHLAM</sequence>
<comment type="caution">
    <text evidence="2">The sequence shown here is derived from an EMBL/GenBank/DDBJ whole genome shotgun (WGS) entry which is preliminary data.</text>
</comment>
<dbReference type="Pfam" id="PF00550">
    <property type="entry name" value="PP-binding"/>
    <property type="match status" value="1"/>
</dbReference>
<dbReference type="InterPro" id="IPR009081">
    <property type="entry name" value="PP-bd_ACP"/>
</dbReference>
<feature type="domain" description="Carrier" evidence="1">
    <location>
        <begin position="1"/>
        <end position="77"/>
    </location>
</feature>
<dbReference type="OrthoDB" id="677810at2"/>
<proteinExistence type="predicted"/>
<dbReference type="Proteomes" id="UP000248806">
    <property type="component" value="Unassembled WGS sequence"/>
</dbReference>
<organism evidence="2 3">
    <name type="scientific">Thermosporothrix hazakensis</name>
    <dbReference type="NCBI Taxonomy" id="644383"/>
    <lineage>
        <taxon>Bacteria</taxon>
        <taxon>Bacillati</taxon>
        <taxon>Chloroflexota</taxon>
        <taxon>Ktedonobacteria</taxon>
        <taxon>Ktedonobacterales</taxon>
        <taxon>Thermosporotrichaceae</taxon>
        <taxon>Thermosporothrix</taxon>
    </lineage>
</organism>
<keyword evidence="3" id="KW-1185">Reference proteome</keyword>
<name>A0A326U4Z5_THEHA</name>
<dbReference type="PROSITE" id="PS50075">
    <property type="entry name" value="CARRIER"/>
    <property type="match status" value="1"/>
</dbReference>
<evidence type="ECO:0000313" key="3">
    <source>
        <dbReference type="Proteomes" id="UP000248806"/>
    </source>
</evidence>
<dbReference type="RefSeq" id="WP_111324072.1">
    <property type="nucleotide sequence ID" value="NZ_BIFX01000002.1"/>
</dbReference>
<dbReference type="SUPFAM" id="SSF47336">
    <property type="entry name" value="ACP-like"/>
    <property type="match status" value="1"/>
</dbReference>
<dbReference type="Gene3D" id="1.10.1200.10">
    <property type="entry name" value="ACP-like"/>
    <property type="match status" value="1"/>
</dbReference>
<accession>A0A326U4Z5</accession>
<evidence type="ECO:0000313" key="2">
    <source>
        <dbReference type="EMBL" id="PZW27156.1"/>
    </source>
</evidence>
<protein>
    <submittedName>
        <fullName evidence="2">Acyl carrier protein</fullName>
    </submittedName>
</protein>
<dbReference type="InterPro" id="IPR036736">
    <property type="entry name" value="ACP-like_sf"/>
</dbReference>
<reference evidence="2 3" key="1">
    <citation type="submission" date="2018-06" db="EMBL/GenBank/DDBJ databases">
        <title>Genomic Encyclopedia of Archaeal and Bacterial Type Strains, Phase II (KMG-II): from individual species to whole genera.</title>
        <authorList>
            <person name="Goeker M."/>
        </authorList>
    </citation>
    <scope>NUCLEOTIDE SEQUENCE [LARGE SCALE GENOMIC DNA]</scope>
    <source>
        <strain evidence="2 3">ATCC BAA-1881</strain>
    </source>
</reference>
<dbReference type="EMBL" id="QKUF01000013">
    <property type="protein sequence ID" value="PZW27156.1"/>
    <property type="molecule type" value="Genomic_DNA"/>
</dbReference>
<evidence type="ECO:0000259" key="1">
    <source>
        <dbReference type="PROSITE" id="PS50075"/>
    </source>
</evidence>